<accession>A0ABT0HCR3</accession>
<dbReference type="InterPro" id="IPR027417">
    <property type="entry name" value="P-loop_NTPase"/>
</dbReference>
<dbReference type="CDD" id="cd00464">
    <property type="entry name" value="SK"/>
    <property type="match status" value="1"/>
</dbReference>
<feature type="binding site" evidence="7">
    <location>
        <position position="78"/>
    </location>
    <ligand>
        <name>substrate</name>
    </ligand>
</feature>
<feature type="binding site" evidence="7">
    <location>
        <position position="142"/>
    </location>
    <ligand>
        <name>substrate</name>
    </ligand>
</feature>
<dbReference type="InterPro" id="IPR000623">
    <property type="entry name" value="Shikimate_kinase/TSH1"/>
</dbReference>
<reference evidence="8" key="1">
    <citation type="submission" date="2022-04" db="EMBL/GenBank/DDBJ databases">
        <authorList>
            <person name="Ren T."/>
        </authorList>
    </citation>
    <scope>NUCLEOTIDE SEQUENCE</scope>
    <source>
        <strain evidence="8">F63249</strain>
    </source>
</reference>
<keyword evidence="5 7" id="KW-0067">ATP-binding</keyword>
<comment type="subunit">
    <text evidence="7">Monomer.</text>
</comment>
<dbReference type="PRINTS" id="PR01100">
    <property type="entry name" value="SHIKIMTKNASE"/>
</dbReference>
<dbReference type="EC" id="2.7.1.71" evidence="7"/>
<protein>
    <recommendedName>
        <fullName evidence="7">Shikimate kinase</fullName>
        <shortName evidence="7">SK</shortName>
        <ecNumber evidence="7">2.7.1.71</ecNumber>
    </recommendedName>
</protein>
<comment type="catalytic activity">
    <reaction evidence="7">
        <text>shikimate + ATP = 3-phosphoshikimate + ADP + H(+)</text>
        <dbReference type="Rhea" id="RHEA:13121"/>
        <dbReference type="ChEBI" id="CHEBI:15378"/>
        <dbReference type="ChEBI" id="CHEBI:30616"/>
        <dbReference type="ChEBI" id="CHEBI:36208"/>
        <dbReference type="ChEBI" id="CHEBI:145989"/>
        <dbReference type="ChEBI" id="CHEBI:456216"/>
        <dbReference type="EC" id="2.7.1.71"/>
    </reaction>
</comment>
<dbReference type="SUPFAM" id="SSF52540">
    <property type="entry name" value="P-loop containing nucleoside triphosphate hydrolases"/>
    <property type="match status" value="1"/>
</dbReference>
<comment type="subcellular location">
    <subcellularLocation>
        <location evidence="7">Cytoplasm</location>
    </subcellularLocation>
</comment>
<evidence type="ECO:0000313" key="9">
    <source>
        <dbReference type="Proteomes" id="UP001203687"/>
    </source>
</evidence>
<feature type="binding site" evidence="7">
    <location>
        <position position="32"/>
    </location>
    <ligand>
        <name>substrate</name>
    </ligand>
</feature>
<keyword evidence="7" id="KW-0963">Cytoplasm</keyword>
<evidence type="ECO:0000313" key="8">
    <source>
        <dbReference type="EMBL" id="MCK8482141.1"/>
    </source>
</evidence>
<feature type="binding site" evidence="7">
    <location>
        <position position="119"/>
    </location>
    <ligand>
        <name>ATP</name>
        <dbReference type="ChEBI" id="CHEBI:30616"/>
    </ligand>
</feature>
<proteinExistence type="inferred from homology"/>
<dbReference type="Proteomes" id="UP001203687">
    <property type="component" value="Unassembled WGS sequence"/>
</dbReference>
<comment type="function">
    <text evidence="7">Catalyzes the specific phosphorylation of the 3-hydroxyl group of shikimic acid using ATP as a cosubstrate.</text>
</comment>
<dbReference type="PANTHER" id="PTHR21087">
    <property type="entry name" value="SHIKIMATE KINASE"/>
    <property type="match status" value="1"/>
</dbReference>
<keyword evidence="1 7" id="KW-0028">Amino-acid biosynthesis</keyword>
<name>A0ABT0HCR3_9FLAO</name>
<feature type="binding site" evidence="7">
    <location>
        <position position="14"/>
    </location>
    <ligand>
        <name>Mg(2+)</name>
        <dbReference type="ChEBI" id="CHEBI:18420"/>
    </ligand>
</feature>
<evidence type="ECO:0000256" key="7">
    <source>
        <dbReference type="HAMAP-Rule" id="MF_00109"/>
    </source>
</evidence>
<dbReference type="GO" id="GO:0016301">
    <property type="term" value="F:kinase activity"/>
    <property type="evidence" value="ECO:0007669"/>
    <property type="project" value="UniProtKB-KW"/>
</dbReference>
<dbReference type="Pfam" id="PF01202">
    <property type="entry name" value="SKI"/>
    <property type="match status" value="1"/>
</dbReference>
<keyword evidence="4 7" id="KW-0418">Kinase</keyword>
<organism evidence="8 9">
    <name type="scientific">Psychroserpens algicola</name>
    <dbReference type="NCBI Taxonomy" id="1719034"/>
    <lineage>
        <taxon>Bacteria</taxon>
        <taxon>Pseudomonadati</taxon>
        <taxon>Bacteroidota</taxon>
        <taxon>Flavobacteriia</taxon>
        <taxon>Flavobacteriales</taxon>
        <taxon>Flavobacteriaceae</taxon>
        <taxon>Psychroserpens</taxon>
    </lineage>
</organism>
<dbReference type="InterPro" id="IPR031322">
    <property type="entry name" value="Shikimate/glucono_kinase"/>
</dbReference>
<evidence type="ECO:0000256" key="5">
    <source>
        <dbReference type="ARBA" id="ARBA00022840"/>
    </source>
</evidence>
<keyword evidence="2 7" id="KW-0808">Transferase</keyword>
<evidence type="ECO:0000256" key="2">
    <source>
        <dbReference type="ARBA" id="ARBA00022679"/>
    </source>
</evidence>
<comment type="caution">
    <text evidence="7">Lacks conserved residue(s) required for the propagation of feature annotation.</text>
</comment>
<evidence type="ECO:0000256" key="6">
    <source>
        <dbReference type="ARBA" id="ARBA00023141"/>
    </source>
</evidence>
<comment type="cofactor">
    <cofactor evidence="7">
        <name>Mg(2+)</name>
        <dbReference type="ChEBI" id="CHEBI:18420"/>
    </cofactor>
    <text evidence="7">Binds 1 Mg(2+) ion per subunit.</text>
</comment>
<sequence length="172" mass="19475">MILFLVGYMGSGKSVVGQQLSEILGYNYIDFDDYIEQKENATIKTIFETKGEIYFRKAESSYLKDLSKLKETIVSLGGGTPCYGDNMKTLLSTKESVCVYLKASIPTLTKRLFNERAKRPLLAHIDSESMLSEFIGKHIFERAPFYEQSNLSIQTDDKSISEIVEAIVLKLF</sequence>
<evidence type="ECO:0000256" key="4">
    <source>
        <dbReference type="ARBA" id="ARBA00022777"/>
    </source>
</evidence>
<dbReference type="HAMAP" id="MF_00109">
    <property type="entry name" value="Shikimate_kinase"/>
    <property type="match status" value="1"/>
</dbReference>
<keyword evidence="7" id="KW-0460">Magnesium</keyword>
<feature type="binding site" evidence="7">
    <location>
        <begin position="10"/>
        <end position="15"/>
    </location>
    <ligand>
        <name>ATP</name>
        <dbReference type="ChEBI" id="CHEBI:30616"/>
    </ligand>
</feature>
<comment type="pathway">
    <text evidence="7">Metabolic intermediate biosynthesis; chorismate biosynthesis; chorismate from D-erythrose 4-phosphate and phosphoenolpyruvate: step 5/7.</text>
</comment>
<dbReference type="PANTHER" id="PTHR21087:SF16">
    <property type="entry name" value="SHIKIMATE KINASE 1, CHLOROPLASTIC"/>
    <property type="match status" value="1"/>
</dbReference>
<dbReference type="EMBL" id="JALPQF010000021">
    <property type="protein sequence ID" value="MCK8482141.1"/>
    <property type="molecule type" value="Genomic_DNA"/>
</dbReference>
<feature type="binding site" evidence="7">
    <location>
        <position position="56"/>
    </location>
    <ligand>
        <name>substrate</name>
    </ligand>
</feature>
<comment type="caution">
    <text evidence="8">The sequence shown here is derived from an EMBL/GenBank/DDBJ whole genome shotgun (WGS) entry which is preliminary data.</text>
</comment>
<evidence type="ECO:0000256" key="3">
    <source>
        <dbReference type="ARBA" id="ARBA00022741"/>
    </source>
</evidence>
<gene>
    <name evidence="7" type="primary">aroK</name>
    <name evidence="8" type="ORF">MUY34_16020</name>
</gene>
<keyword evidence="6 7" id="KW-0057">Aromatic amino acid biosynthesis</keyword>
<keyword evidence="9" id="KW-1185">Reference proteome</keyword>
<dbReference type="RefSeq" id="WP_248413855.1">
    <property type="nucleotide sequence ID" value="NZ_JALPQF010000021.1"/>
</dbReference>
<dbReference type="Gene3D" id="3.40.50.300">
    <property type="entry name" value="P-loop containing nucleotide triphosphate hydrolases"/>
    <property type="match status" value="1"/>
</dbReference>
<evidence type="ECO:0000256" key="1">
    <source>
        <dbReference type="ARBA" id="ARBA00022605"/>
    </source>
</evidence>
<keyword evidence="3 7" id="KW-0547">Nucleotide-binding</keyword>
<keyword evidence="7" id="KW-0479">Metal-binding</keyword>
<comment type="similarity">
    <text evidence="7">Belongs to the shikimate kinase family.</text>
</comment>